<evidence type="ECO:0000313" key="4">
    <source>
        <dbReference type="Proteomes" id="UP000011910"/>
    </source>
</evidence>
<evidence type="ECO:0000313" key="3">
    <source>
        <dbReference type="EMBL" id="EMR03884.1"/>
    </source>
</evidence>
<protein>
    <submittedName>
        <fullName evidence="3">Uncharacterized protein</fullName>
    </submittedName>
</protein>
<organism evidence="3 4">
    <name type="scientific">Cesiribacter andamanensis AMV16</name>
    <dbReference type="NCBI Taxonomy" id="1279009"/>
    <lineage>
        <taxon>Bacteria</taxon>
        <taxon>Pseudomonadati</taxon>
        <taxon>Bacteroidota</taxon>
        <taxon>Cytophagia</taxon>
        <taxon>Cytophagales</taxon>
        <taxon>Cesiribacteraceae</taxon>
        <taxon>Cesiribacter</taxon>
    </lineage>
</organism>
<accession>M7NZV0</accession>
<proteinExistence type="predicted"/>
<dbReference type="Proteomes" id="UP000011910">
    <property type="component" value="Unassembled WGS sequence"/>
</dbReference>
<keyword evidence="4" id="KW-1185">Reference proteome</keyword>
<reference evidence="3 4" key="1">
    <citation type="journal article" date="2013" name="Genome Announc.">
        <title>Draft Genome Sequence of Cesiribacter andamanensis Strain AMV16T, Isolated from a Soil Sample from a Mud Volcano in the Andaman Islands, India.</title>
        <authorList>
            <person name="Shivaji S."/>
            <person name="Ara S."/>
            <person name="Begum Z."/>
            <person name="Srinivas T.N."/>
            <person name="Singh A."/>
            <person name="Kumar Pinnaka A."/>
        </authorList>
    </citation>
    <scope>NUCLEOTIDE SEQUENCE [LARGE SCALE GENOMIC DNA]</scope>
    <source>
        <strain evidence="3 4">AMV16</strain>
    </source>
</reference>
<feature type="repeat" description="TPR" evidence="1">
    <location>
        <begin position="111"/>
        <end position="144"/>
    </location>
</feature>
<feature type="transmembrane region" description="Helical" evidence="2">
    <location>
        <begin position="274"/>
        <end position="296"/>
    </location>
</feature>
<dbReference type="EMBL" id="AODQ01000015">
    <property type="protein sequence ID" value="EMR03884.1"/>
    <property type="molecule type" value="Genomic_DNA"/>
</dbReference>
<dbReference type="eggNOG" id="COG0457">
    <property type="taxonomic scope" value="Bacteria"/>
</dbReference>
<comment type="caution">
    <text evidence="3">The sequence shown here is derived from an EMBL/GenBank/DDBJ whole genome shotgun (WGS) entry which is preliminary data.</text>
</comment>
<gene>
    <name evidence="3" type="ORF">ADICEAN_00941</name>
</gene>
<dbReference type="AlphaFoldDB" id="M7NZV0"/>
<keyword evidence="2" id="KW-0472">Membrane</keyword>
<dbReference type="InterPro" id="IPR011990">
    <property type="entry name" value="TPR-like_helical_dom_sf"/>
</dbReference>
<evidence type="ECO:0000256" key="1">
    <source>
        <dbReference type="PROSITE-ProRule" id="PRU00339"/>
    </source>
</evidence>
<dbReference type="Gene3D" id="1.25.40.10">
    <property type="entry name" value="Tetratricopeptide repeat domain"/>
    <property type="match status" value="1"/>
</dbReference>
<dbReference type="SUPFAM" id="SSF48452">
    <property type="entry name" value="TPR-like"/>
    <property type="match status" value="1"/>
</dbReference>
<dbReference type="RefSeq" id="WP_009194343.1">
    <property type="nucleotide sequence ID" value="NZ_AODQ01000015.1"/>
</dbReference>
<dbReference type="PROSITE" id="PS50005">
    <property type="entry name" value="TPR"/>
    <property type="match status" value="1"/>
</dbReference>
<keyword evidence="2" id="KW-1133">Transmembrane helix</keyword>
<keyword evidence="1" id="KW-0802">TPR repeat</keyword>
<keyword evidence="2" id="KW-0812">Transmembrane</keyword>
<dbReference type="InterPro" id="IPR019734">
    <property type="entry name" value="TPR_rpt"/>
</dbReference>
<dbReference type="STRING" id="1279009.ADICEAN_00941"/>
<evidence type="ECO:0000256" key="2">
    <source>
        <dbReference type="SAM" id="Phobius"/>
    </source>
</evidence>
<dbReference type="OrthoDB" id="1159555at2"/>
<sequence length="309" mass="34768">MNQLRTLALLLALLLPYPMLGCGNEYRTQTRPDGSSIALYPDEGATTPGLFQHGFDTARLNQQRDLLQLRLAQDSSYQDLSDLALIELKIGDKYLGVQLLEKLYQRYPNEYPIVANLGTGYELIGNTELAYRFITQALEINPDAHQGSEWIHLNILEQKLNPSPDWAAILNLETGSSITAYFNGLVEEELQPLHTLKVQLIYQLQERMAFVAPEDPVIGQLLLDLADLVALTESVERAAPLYRLARDYDPRLSLVDSRLQELENAQYVNPLDAYWPWLLAGAGLLIAGLLIISVLNRKKRKQGTTRQPA</sequence>
<name>M7NZV0_9BACT</name>